<evidence type="ECO:0000313" key="1">
    <source>
        <dbReference type="EMBL" id="KAF7509725.1"/>
    </source>
</evidence>
<reference evidence="1" key="1">
    <citation type="submission" date="2020-02" db="EMBL/GenBank/DDBJ databases">
        <authorList>
            <person name="Palmer J.M."/>
        </authorList>
    </citation>
    <scope>NUCLEOTIDE SEQUENCE</scope>
    <source>
        <strain evidence="1">EPUS1.4</strain>
        <tissue evidence="1">Thallus</tissue>
    </source>
</reference>
<dbReference type="AlphaFoldDB" id="A0A8H7E601"/>
<dbReference type="Proteomes" id="UP000606974">
    <property type="component" value="Unassembled WGS sequence"/>
</dbReference>
<dbReference type="EMBL" id="JAACFV010000038">
    <property type="protein sequence ID" value="KAF7509725.1"/>
    <property type="molecule type" value="Genomic_DNA"/>
</dbReference>
<comment type="caution">
    <text evidence="1">The sequence shown here is derived from an EMBL/GenBank/DDBJ whole genome shotgun (WGS) entry which is preliminary data.</text>
</comment>
<sequence>MAPPTSSGPKKTWILVRVAKLHAIVQVKREQSLRLWIDRGVARCDVSIHNTVSEVDLVDDLSHLSEPGKMKVGNGVIVFQSPSRDESAGPSN</sequence>
<organism evidence="1 2">
    <name type="scientific">Endocarpon pusillum</name>
    <dbReference type="NCBI Taxonomy" id="364733"/>
    <lineage>
        <taxon>Eukaryota</taxon>
        <taxon>Fungi</taxon>
        <taxon>Dikarya</taxon>
        <taxon>Ascomycota</taxon>
        <taxon>Pezizomycotina</taxon>
        <taxon>Eurotiomycetes</taxon>
        <taxon>Chaetothyriomycetidae</taxon>
        <taxon>Verrucariales</taxon>
        <taxon>Verrucariaceae</taxon>
        <taxon>Endocarpon</taxon>
    </lineage>
</organism>
<protein>
    <submittedName>
        <fullName evidence="1">Uncharacterized protein</fullName>
    </submittedName>
</protein>
<proteinExistence type="predicted"/>
<keyword evidence="2" id="KW-1185">Reference proteome</keyword>
<name>A0A8H7E601_9EURO</name>
<accession>A0A8H7E601</accession>
<evidence type="ECO:0000313" key="2">
    <source>
        <dbReference type="Proteomes" id="UP000606974"/>
    </source>
</evidence>
<gene>
    <name evidence="1" type="ORF">GJ744_007596</name>
</gene>